<organism evidence="3 4">
    <name type="scientific">Aspergillus candidus</name>
    <dbReference type="NCBI Taxonomy" id="41067"/>
    <lineage>
        <taxon>Eukaryota</taxon>
        <taxon>Fungi</taxon>
        <taxon>Dikarya</taxon>
        <taxon>Ascomycota</taxon>
        <taxon>Pezizomycotina</taxon>
        <taxon>Eurotiomycetes</taxon>
        <taxon>Eurotiomycetidae</taxon>
        <taxon>Eurotiales</taxon>
        <taxon>Aspergillaceae</taxon>
        <taxon>Aspergillus</taxon>
        <taxon>Aspergillus subgen. Circumdati</taxon>
    </lineage>
</organism>
<dbReference type="STRING" id="41067.A0A2I2FNW6"/>
<dbReference type="GeneID" id="36525771"/>
<feature type="compositionally biased region" description="Low complexity" evidence="1">
    <location>
        <begin position="308"/>
        <end position="322"/>
    </location>
</feature>
<dbReference type="PANTHER" id="PTHR36182">
    <property type="entry name" value="PROTEIN, PUTATIVE (AFU_ORTHOLOGUE AFUA_6G10930)-RELATED"/>
    <property type="match status" value="1"/>
</dbReference>
<gene>
    <name evidence="3" type="ORF">BDW47DRAFT_26809</name>
</gene>
<feature type="signal peptide" evidence="2">
    <location>
        <begin position="1"/>
        <end position="19"/>
    </location>
</feature>
<protein>
    <recommendedName>
        <fullName evidence="5">Lytic polysaccharide monooxygenase</fullName>
    </recommendedName>
</protein>
<evidence type="ECO:0000313" key="3">
    <source>
        <dbReference type="EMBL" id="PLB42308.1"/>
    </source>
</evidence>
<keyword evidence="4" id="KW-1185">Reference proteome</keyword>
<dbReference type="SMR" id="A0A2I2FNW6"/>
<dbReference type="EMBL" id="KZ559118">
    <property type="protein sequence ID" value="PLB42308.1"/>
    <property type="molecule type" value="Genomic_DNA"/>
</dbReference>
<feature type="chain" id="PRO_5014122646" description="Lytic polysaccharide monooxygenase" evidence="2">
    <location>
        <begin position="20"/>
        <end position="401"/>
    </location>
</feature>
<feature type="compositionally biased region" description="Low complexity" evidence="1">
    <location>
        <begin position="286"/>
        <end position="302"/>
    </location>
</feature>
<dbReference type="RefSeq" id="XP_024676320.1">
    <property type="nucleotide sequence ID" value="XM_024818611.1"/>
</dbReference>
<evidence type="ECO:0008006" key="5">
    <source>
        <dbReference type="Google" id="ProtNLM"/>
    </source>
</evidence>
<proteinExistence type="predicted"/>
<name>A0A2I2FNW6_ASPCN</name>
<accession>A0A2I2FNW6</accession>
<dbReference type="OrthoDB" id="2342176at2759"/>
<dbReference type="Proteomes" id="UP000234585">
    <property type="component" value="Unassembled WGS sequence"/>
</dbReference>
<feature type="region of interest" description="Disordered" evidence="1">
    <location>
        <begin position="222"/>
        <end position="333"/>
    </location>
</feature>
<dbReference type="Gene3D" id="2.70.50.70">
    <property type="match status" value="1"/>
</dbReference>
<evidence type="ECO:0000313" key="4">
    <source>
        <dbReference type="Proteomes" id="UP000234585"/>
    </source>
</evidence>
<reference evidence="3 4" key="1">
    <citation type="submission" date="2017-12" db="EMBL/GenBank/DDBJ databases">
        <authorList>
            <consortium name="DOE Joint Genome Institute"/>
            <person name="Haridas S."/>
            <person name="Kjaerbolling I."/>
            <person name="Vesth T.C."/>
            <person name="Frisvad J.C."/>
            <person name="Nybo J.L."/>
            <person name="Theobald S."/>
            <person name="Kuo A."/>
            <person name="Bowyer P."/>
            <person name="Matsuda Y."/>
            <person name="Mondo S."/>
            <person name="Lyhne E.K."/>
            <person name="Kogle M.E."/>
            <person name="Clum A."/>
            <person name="Lipzen A."/>
            <person name="Salamov A."/>
            <person name="Ngan C.Y."/>
            <person name="Daum C."/>
            <person name="Chiniquy J."/>
            <person name="Barry K."/>
            <person name="LaButti K."/>
            <person name="Simmons B.A."/>
            <person name="Magnuson J.K."/>
            <person name="Mortensen U.H."/>
            <person name="Larsen T.O."/>
            <person name="Grigoriev I.V."/>
            <person name="Baker S.E."/>
            <person name="Andersen M.R."/>
            <person name="Nordberg H.P."/>
            <person name="Cantor M.N."/>
            <person name="Hua S.X."/>
        </authorList>
    </citation>
    <scope>NUCLEOTIDE SEQUENCE [LARGE SCALE GENOMIC DNA]</scope>
    <source>
        <strain evidence="3 4">CBS 102.13</strain>
    </source>
</reference>
<dbReference type="PANTHER" id="PTHR36182:SF2">
    <property type="entry name" value="LYTIC POLYSACCHARIDE MONOOXYGENASE"/>
    <property type="match status" value="1"/>
</dbReference>
<evidence type="ECO:0000256" key="2">
    <source>
        <dbReference type="SAM" id="SignalP"/>
    </source>
</evidence>
<feature type="compositionally biased region" description="Low complexity" evidence="1">
    <location>
        <begin position="249"/>
        <end position="265"/>
    </location>
</feature>
<sequence length="401" mass="41149">MFYKTGLTAVLLGASAANAHMIMAKPAPYGAATLNNSPLLADGSDFPCKQRSGVYDAPDEETTAKIGQSMPLSFTGTAVHGGGSCQVSLTKDLKPTKDSEWMVIKSIEGGCPANVDGNLPEGGAGPESSLSYKIPEGIEEGKYTLAWTWFNRVGNREMYMNCAPITVEGGSSSKRDVQEKRDVEKRSANFPAMFVANVNGCTTQESVDIRFPNPGEYVDRVGSASNLASDGDDACSGTPSFAGAGTKKGSSSSGGSSGGSSDSGSAPEPTKPSGGATEAPAPGVFAPTDSATSSPTAPAEPAEPAEPTEPAQPEPSATTPPAKGSSEGSLTGACDEEGLWNCVDGSSFQRCASGQWSEVQPMAAGTQCEAGQTQNLSVTALKPRMLSAMRHARRAHGGHHA</sequence>
<evidence type="ECO:0000256" key="1">
    <source>
        <dbReference type="SAM" id="MobiDB-lite"/>
    </source>
</evidence>
<dbReference type="AlphaFoldDB" id="A0A2I2FNW6"/>
<keyword evidence="2" id="KW-0732">Signal</keyword>